<accession>A0A366H8D0</accession>
<dbReference type="GO" id="GO:0016874">
    <property type="term" value="F:ligase activity"/>
    <property type="evidence" value="ECO:0007669"/>
    <property type="project" value="UniProtKB-KW"/>
</dbReference>
<reference evidence="1 2" key="1">
    <citation type="submission" date="2018-06" db="EMBL/GenBank/DDBJ databases">
        <title>Genomic Encyclopedia of Type Strains, Phase IV (KMG-IV): sequencing the most valuable type-strain genomes for metagenomic binning, comparative biology and taxonomic classification.</title>
        <authorList>
            <person name="Goeker M."/>
        </authorList>
    </citation>
    <scope>NUCLEOTIDE SEQUENCE [LARGE SCALE GENOMIC DNA]</scope>
    <source>
        <strain evidence="1 2">DSM 25532</strain>
    </source>
</reference>
<keyword evidence="1" id="KW-0436">Ligase</keyword>
<dbReference type="InterPro" id="IPR053158">
    <property type="entry name" value="CapK_Type1_Caps_Biosynth"/>
</dbReference>
<evidence type="ECO:0000313" key="1">
    <source>
        <dbReference type="EMBL" id="RBP38489.1"/>
    </source>
</evidence>
<dbReference type="AlphaFoldDB" id="A0A366H8D0"/>
<proteinExistence type="predicted"/>
<dbReference type="EMBL" id="QNRR01000011">
    <property type="protein sequence ID" value="RBP38489.1"/>
    <property type="molecule type" value="Genomic_DNA"/>
</dbReference>
<dbReference type="InterPro" id="IPR042099">
    <property type="entry name" value="ANL_N_sf"/>
</dbReference>
<dbReference type="PANTHER" id="PTHR36932">
    <property type="entry name" value="CAPSULAR POLYSACCHARIDE BIOSYNTHESIS PROTEIN"/>
    <property type="match status" value="1"/>
</dbReference>
<sequence length="457" mass="51817">MNLRTLGEPLMWAKALWERRTTIRLSREQLEAQQLRKFRRFVAYVQKRSPYYQKIIQERGIDPATCVPTDFPVLTKRDVMANFDDIVTDRRITRERVLDFLAKSKDPGELFEDEYHVLHTSGTSGTMGVYVYSREGWIKGASNITRVAPPRLRRRSAFVAATRGHFAGVSLMVTGNRGTNRLFYNVRTYDVGRPMPEIIADLNKFQPHALSGYAAVLKVLGEAQERGELKIKPELVGNGGEPLMPEVKTLLQRAFKAPVSNAYATSELLYMGLTLPDSGPDGSMHLMEDNLIFELHDDHTCVTNLFNEVMPLIRYRLDDVLVPDTESENNLPFTKIRGIVGRAEDALVFTNSQGKEDFIHPIVIVELVIPGLNAWQVVLESKTSFRFRARFEPGQSEAEQQATKERIMQTVGALLAEKDMGNVKFTIEPVEEMEIDKHSGKFRLVVRDPALKPPVRA</sequence>
<name>A0A366H8D0_9BACT</name>
<dbReference type="PANTHER" id="PTHR36932:SF1">
    <property type="entry name" value="CAPSULAR POLYSACCHARIDE BIOSYNTHESIS PROTEIN"/>
    <property type="match status" value="1"/>
</dbReference>
<dbReference type="SUPFAM" id="SSF56801">
    <property type="entry name" value="Acetyl-CoA synthetase-like"/>
    <property type="match status" value="1"/>
</dbReference>
<organism evidence="1 2">
    <name type="scientific">Roseimicrobium gellanilyticum</name>
    <dbReference type="NCBI Taxonomy" id="748857"/>
    <lineage>
        <taxon>Bacteria</taxon>
        <taxon>Pseudomonadati</taxon>
        <taxon>Verrucomicrobiota</taxon>
        <taxon>Verrucomicrobiia</taxon>
        <taxon>Verrucomicrobiales</taxon>
        <taxon>Verrucomicrobiaceae</taxon>
        <taxon>Roseimicrobium</taxon>
    </lineage>
</organism>
<comment type="caution">
    <text evidence="1">The sequence shown here is derived from an EMBL/GenBank/DDBJ whole genome shotgun (WGS) entry which is preliminary data.</text>
</comment>
<gene>
    <name evidence="1" type="ORF">DES53_1116</name>
</gene>
<dbReference type="RefSeq" id="WP_170157358.1">
    <property type="nucleotide sequence ID" value="NZ_QNRR01000011.1"/>
</dbReference>
<dbReference type="Gene3D" id="3.40.50.12780">
    <property type="entry name" value="N-terminal domain of ligase-like"/>
    <property type="match status" value="1"/>
</dbReference>
<dbReference type="Proteomes" id="UP000253426">
    <property type="component" value="Unassembled WGS sequence"/>
</dbReference>
<keyword evidence="2" id="KW-1185">Reference proteome</keyword>
<protein>
    <submittedName>
        <fullName evidence="1">Phenylacetate-CoA ligase</fullName>
    </submittedName>
</protein>
<evidence type="ECO:0000313" key="2">
    <source>
        <dbReference type="Proteomes" id="UP000253426"/>
    </source>
</evidence>